<keyword evidence="1" id="KW-0805">Transcription regulation</keyword>
<keyword evidence="2" id="KW-0238">DNA-binding</keyword>
<dbReference type="GO" id="GO:0043565">
    <property type="term" value="F:sequence-specific DNA binding"/>
    <property type="evidence" value="ECO:0007669"/>
    <property type="project" value="InterPro"/>
</dbReference>
<protein>
    <submittedName>
        <fullName evidence="5">Helix-turn-helix domain-containing protein</fullName>
    </submittedName>
</protein>
<dbReference type="GO" id="GO:0003700">
    <property type="term" value="F:DNA-binding transcription factor activity"/>
    <property type="evidence" value="ECO:0007669"/>
    <property type="project" value="InterPro"/>
</dbReference>
<sequence length="285" mass="33173">MVKDYKTIDLFGKLLFETIILKPPYKKPNLMSNEACFLYIIKGEYNSISETKRLRVEAEESLLMKCGNYICDMRTSKASETYQALAVHFYPDILMKIYENKLPEFLTQQLPLDVGMSKLNSNILIQKYIEDILFYFKNPELVSDEILILKLKEIILLLNQTKNASTIRSILSNLFNPTLHSFKEIVTAHYYENISLEELAVLNNQSLSTFKREFKKIYKSPPAAYLREKKLEKSIKLLMSTDLRTTDIAYECGFTNVSHFSKTFKNKYGISPTVYKMTHLDKTLN</sequence>
<dbReference type="InterPro" id="IPR009057">
    <property type="entry name" value="Homeodomain-like_sf"/>
</dbReference>
<dbReference type="SUPFAM" id="SSF46689">
    <property type="entry name" value="Homeodomain-like"/>
    <property type="match status" value="2"/>
</dbReference>
<comment type="caution">
    <text evidence="5">The sequence shown here is derived from an EMBL/GenBank/DDBJ whole genome shotgun (WGS) entry which is preliminary data.</text>
</comment>
<evidence type="ECO:0000256" key="3">
    <source>
        <dbReference type="ARBA" id="ARBA00023163"/>
    </source>
</evidence>
<evidence type="ECO:0000313" key="6">
    <source>
        <dbReference type="Proteomes" id="UP000315540"/>
    </source>
</evidence>
<accession>A0A504IZB2</accession>
<keyword evidence="6" id="KW-1185">Reference proteome</keyword>
<dbReference type="Pfam" id="PF22200">
    <property type="entry name" value="ExsA_N"/>
    <property type="match status" value="1"/>
</dbReference>
<dbReference type="Gene3D" id="1.10.10.60">
    <property type="entry name" value="Homeodomain-like"/>
    <property type="match status" value="2"/>
</dbReference>
<dbReference type="InterPro" id="IPR020449">
    <property type="entry name" value="Tscrpt_reg_AraC-type_HTH"/>
</dbReference>
<dbReference type="SMART" id="SM00342">
    <property type="entry name" value="HTH_ARAC"/>
    <property type="match status" value="1"/>
</dbReference>
<evidence type="ECO:0000256" key="2">
    <source>
        <dbReference type="ARBA" id="ARBA00023125"/>
    </source>
</evidence>
<feature type="domain" description="HTH araC/xylS-type" evidence="4">
    <location>
        <begin position="180"/>
        <end position="278"/>
    </location>
</feature>
<gene>
    <name evidence="5" type="ORF">FHK87_24095</name>
</gene>
<evidence type="ECO:0000256" key="1">
    <source>
        <dbReference type="ARBA" id="ARBA00023015"/>
    </source>
</evidence>
<dbReference type="Pfam" id="PF12833">
    <property type="entry name" value="HTH_18"/>
    <property type="match status" value="1"/>
</dbReference>
<dbReference type="PANTHER" id="PTHR43280">
    <property type="entry name" value="ARAC-FAMILY TRANSCRIPTIONAL REGULATOR"/>
    <property type="match status" value="1"/>
</dbReference>
<name>A0A504IZB2_9FLAO</name>
<keyword evidence="3" id="KW-0804">Transcription</keyword>
<dbReference type="PROSITE" id="PS01124">
    <property type="entry name" value="HTH_ARAC_FAMILY_2"/>
    <property type="match status" value="1"/>
</dbReference>
<evidence type="ECO:0000313" key="5">
    <source>
        <dbReference type="EMBL" id="TPN81685.1"/>
    </source>
</evidence>
<dbReference type="EMBL" id="VFWZ01000010">
    <property type="protein sequence ID" value="TPN81685.1"/>
    <property type="molecule type" value="Genomic_DNA"/>
</dbReference>
<evidence type="ECO:0000259" key="4">
    <source>
        <dbReference type="PROSITE" id="PS01124"/>
    </source>
</evidence>
<dbReference type="AlphaFoldDB" id="A0A504IZB2"/>
<dbReference type="InterPro" id="IPR018060">
    <property type="entry name" value="HTH_AraC"/>
</dbReference>
<organism evidence="5 6">
    <name type="scientific">Aquimarina algicola</name>
    <dbReference type="NCBI Taxonomy" id="2589995"/>
    <lineage>
        <taxon>Bacteria</taxon>
        <taxon>Pseudomonadati</taxon>
        <taxon>Bacteroidota</taxon>
        <taxon>Flavobacteriia</taxon>
        <taxon>Flavobacteriales</taxon>
        <taxon>Flavobacteriaceae</taxon>
        <taxon>Aquimarina</taxon>
    </lineage>
</organism>
<dbReference type="RefSeq" id="WP_140597447.1">
    <property type="nucleotide sequence ID" value="NZ_VFWZ01000010.1"/>
</dbReference>
<dbReference type="PRINTS" id="PR00032">
    <property type="entry name" value="HTHARAC"/>
</dbReference>
<dbReference type="InterPro" id="IPR054015">
    <property type="entry name" value="ExsA-like_N"/>
</dbReference>
<reference evidence="5 6" key="1">
    <citation type="submission" date="2019-06" db="EMBL/GenBank/DDBJ databases">
        <authorList>
            <person name="Meng X."/>
        </authorList>
    </citation>
    <scope>NUCLEOTIDE SEQUENCE [LARGE SCALE GENOMIC DNA]</scope>
    <source>
        <strain evidence="5 6">M625</strain>
    </source>
</reference>
<dbReference type="PANTHER" id="PTHR43280:SF2">
    <property type="entry name" value="HTH-TYPE TRANSCRIPTIONAL REGULATOR EXSA"/>
    <property type="match status" value="1"/>
</dbReference>
<proteinExistence type="predicted"/>
<dbReference type="Proteomes" id="UP000315540">
    <property type="component" value="Unassembled WGS sequence"/>
</dbReference>
<dbReference type="OrthoDB" id="4480133at2"/>